<organism evidence="2 3">
    <name type="scientific">Streptomyces olivochromogenes</name>
    <dbReference type="NCBI Taxonomy" id="1963"/>
    <lineage>
        <taxon>Bacteria</taxon>
        <taxon>Bacillati</taxon>
        <taxon>Actinomycetota</taxon>
        <taxon>Actinomycetes</taxon>
        <taxon>Kitasatosporales</taxon>
        <taxon>Streptomycetaceae</taxon>
        <taxon>Streptomyces</taxon>
    </lineage>
</organism>
<dbReference type="EMBL" id="BDQI01000001">
    <property type="protein sequence ID" value="GAX49665.1"/>
    <property type="molecule type" value="Genomic_DNA"/>
</dbReference>
<accession>A0A250V668</accession>
<name>A0A250V668_STROL</name>
<evidence type="ECO:0000313" key="3">
    <source>
        <dbReference type="Proteomes" id="UP000217446"/>
    </source>
</evidence>
<keyword evidence="3" id="KW-1185">Reference proteome</keyword>
<protein>
    <submittedName>
        <fullName evidence="2">Uncharacterized protein</fullName>
    </submittedName>
</protein>
<feature type="region of interest" description="Disordered" evidence="1">
    <location>
        <begin position="1"/>
        <end position="62"/>
    </location>
</feature>
<evidence type="ECO:0000313" key="2">
    <source>
        <dbReference type="EMBL" id="GAX49665.1"/>
    </source>
</evidence>
<comment type="caution">
    <text evidence="2">The sequence shown here is derived from an EMBL/GenBank/DDBJ whole genome shotgun (WGS) entry which is preliminary data.</text>
</comment>
<evidence type="ECO:0000256" key="1">
    <source>
        <dbReference type="SAM" id="MobiDB-lite"/>
    </source>
</evidence>
<feature type="compositionally biased region" description="Low complexity" evidence="1">
    <location>
        <begin position="42"/>
        <end position="56"/>
    </location>
</feature>
<proteinExistence type="predicted"/>
<dbReference type="AlphaFoldDB" id="A0A250V668"/>
<reference evidence="3" key="1">
    <citation type="submission" date="2017-05" db="EMBL/GenBank/DDBJ databases">
        <title>Streptomyces olivochromogenes NBRC 3561 whole genome shotgun sequence.</title>
        <authorList>
            <person name="Dohra H."/>
            <person name="Kodani S."/>
        </authorList>
    </citation>
    <scope>NUCLEOTIDE SEQUENCE [LARGE SCALE GENOMIC DNA]</scope>
    <source>
        <strain evidence="3">NBRC 3561</strain>
    </source>
</reference>
<dbReference type="Proteomes" id="UP000217446">
    <property type="component" value="Unassembled WGS sequence"/>
</dbReference>
<gene>
    <name evidence="2" type="ORF">SO3561_01154</name>
</gene>
<sequence>MHLGERFGQPSAQGAHRRMVGQRPVQRDGPGTKAVAGQGSRASGSAVVTGTAASASRRNRVRKSWSAAYSARMTFGATSAPPVERAR</sequence>